<keyword evidence="1" id="KW-0472">Membrane</keyword>
<dbReference type="Proteomes" id="UP000622017">
    <property type="component" value="Unassembled WGS sequence"/>
</dbReference>
<keyword evidence="3" id="KW-1185">Reference proteome</keyword>
<feature type="transmembrane region" description="Helical" evidence="1">
    <location>
        <begin position="30"/>
        <end position="48"/>
    </location>
</feature>
<reference evidence="2 3" key="1">
    <citation type="submission" date="2020-08" db="EMBL/GenBank/DDBJ databases">
        <title>Hymenobacter sp.</title>
        <authorList>
            <person name="Kim M.K."/>
        </authorList>
    </citation>
    <scope>NUCLEOTIDE SEQUENCE [LARGE SCALE GENOMIC DNA]</scope>
    <source>
        <strain evidence="2 3">BT507</strain>
    </source>
</reference>
<protein>
    <submittedName>
        <fullName evidence="2">DUF4239 domain-containing protein</fullName>
    </submittedName>
</protein>
<dbReference type="InterPro" id="IPR025333">
    <property type="entry name" value="DUF4239"/>
</dbReference>
<comment type="caution">
    <text evidence="2">The sequence shown here is derived from an EMBL/GenBank/DDBJ whole genome shotgun (WGS) entry which is preliminary data.</text>
</comment>
<evidence type="ECO:0000313" key="2">
    <source>
        <dbReference type="EMBL" id="MBC6613167.1"/>
    </source>
</evidence>
<keyword evidence="1" id="KW-0812">Transmembrane</keyword>
<gene>
    <name evidence="2" type="ORF">H8B15_19755</name>
</gene>
<sequence length="270" mass="29963">MELGSTWEAALYSVDSTLRYMIWLYEMPSWLLAVLIMGLAVGLSLLGLRLTHRRLHRSRLTTLIDNGTVGWFFSGVTVLYGLTLGLLTVATWQNYSTAAGIASQEAATLAVLYRDLSGYPDSVGRPLQRELRGYTTFIVQQSWPAQRRGMANDTERLVFTDFQQRLLHTQIYSLTEQVLHSAAIDAFNHLVELRRQRIESLSNGVPGVLWAAVLLGGLITIGFSFGFVVVSYRLHALLTGLVAMMVGLMVFLIVALNHPYLGDVSVTPDA</sequence>
<evidence type="ECO:0000313" key="3">
    <source>
        <dbReference type="Proteomes" id="UP000622017"/>
    </source>
</evidence>
<dbReference type="RefSeq" id="WP_187321382.1">
    <property type="nucleotide sequence ID" value="NZ_JACSCY010000024.1"/>
</dbReference>
<evidence type="ECO:0000256" key="1">
    <source>
        <dbReference type="SAM" id="Phobius"/>
    </source>
</evidence>
<name>A0ABR7MRG9_9BACT</name>
<proteinExistence type="predicted"/>
<feature type="transmembrane region" description="Helical" evidence="1">
    <location>
        <begin position="208"/>
        <end position="230"/>
    </location>
</feature>
<organism evidence="2 3">
    <name type="scientific">Hymenobacter citatus</name>
    <dbReference type="NCBI Taxonomy" id="2763506"/>
    <lineage>
        <taxon>Bacteria</taxon>
        <taxon>Pseudomonadati</taxon>
        <taxon>Bacteroidota</taxon>
        <taxon>Cytophagia</taxon>
        <taxon>Cytophagales</taxon>
        <taxon>Hymenobacteraceae</taxon>
        <taxon>Hymenobacter</taxon>
    </lineage>
</organism>
<dbReference type="Pfam" id="PF14023">
    <property type="entry name" value="Bestrophin-like"/>
    <property type="match status" value="1"/>
</dbReference>
<feature type="transmembrane region" description="Helical" evidence="1">
    <location>
        <begin position="69"/>
        <end position="90"/>
    </location>
</feature>
<accession>A0ABR7MRG9</accession>
<dbReference type="EMBL" id="JACSCY010000024">
    <property type="protein sequence ID" value="MBC6613167.1"/>
    <property type="molecule type" value="Genomic_DNA"/>
</dbReference>
<keyword evidence="1" id="KW-1133">Transmembrane helix</keyword>
<feature type="transmembrane region" description="Helical" evidence="1">
    <location>
        <begin position="237"/>
        <end position="256"/>
    </location>
</feature>